<evidence type="ECO:0000313" key="1">
    <source>
        <dbReference type="EMBL" id="ALC20132.1"/>
    </source>
</evidence>
<gene>
    <name evidence="1" type="ORF">SPRI_1826</name>
</gene>
<evidence type="ECO:0000313" key="2">
    <source>
        <dbReference type="Proteomes" id="UP000060513"/>
    </source>
</evidence>
<name>A0A0M4DPW1_STRPR</name>
<organism evidence="1">
    <name type="scientific">Streptomyces pristinaespiralis</name>
    <dbReference type="NCBI Taxonomy" id="38300"/>
    <lineage>
        <taxon>Bacteria</taxon>
        <taxon>Bacillati</taxon>
        <taxon>Actinomycetota</taxon>
        <taxon>Actinomycetes</taxon>
        <taxon>Kitasatosporales</taxon>
        <taxon>Streptomycetaceae</taxon>
        <taxon>Streptomyces</taxon>
    </lineage>
</organism>
<protein>
    <submittedName>
        <fullName evidence="1">Uncharacterized protein</fullName>
    </submittedName>
</protein>
<dbReference type="PATRIC" id="fig|38300.4.peg.1937"/>
<dbReference type="Proteomes" id="UP000060513">
    <property type="component" value="Chromosome"/>
</dbReference>
<sequence length="36" mass="3791">MSKYSLGQNVSELAGCGPHAGTYAILRTYPTTKGMS</sequence>
<accession>A0A0M4DPW1</accession>
<dbReference type="KEGG" id="spri:SPRI_1826"/>
<dbReference type="AlphaFoldDB" id="A0A0M4DPW1"/>
<dbReference type="EMBL" id="CP011340">
    <property type="protein sequence ID" value="ALC20132.1"/>
    <property type="molecule type" value="Genomic_DNA"/>
</dbReference>
<proteinExistence type="predicted"/>
<reference evidence="1 2" key="1">
    <citation type="submission" date="2015-08" db="EMBL/GenBank/DDBJ databases">
        <title>Genome sequence of the pristinamycin over-producing bacterium Streptomyces pristinaespiralis HCCB10218.</title>
        <authorList>
            <person name="Tian J."/>
            <person name="Yang J."/>
            <person name="Li L."/>
            <person name="Ruan L."/>
            <person name="Wei W."/>
            <person name="Zheng G."/>
            <person name="Wei Z."/>
            <person name="Yang S."/>
            <person name="Ge M."/>
            <person name="Jiang W."/>
            <person name="Lu Y."/>
        </authorList>
    </citation>
    <scope>NUCLEOTIDE SEQUENCE [LARGE SCALE GENOMIC DNA]</scope>
    <source>
        <strain evidence="1 2">HCCB 10218</strain>
    </source>
</reference>
<dbReference type="STRING" id="38300.SPRI_1826"/>